<feature type="compositionally biased region" description="Polar residues" evidence="1">
    <location>
        <begin position="35"/>
        <end position="45"/>
    </location>
</feature>
<name>A0A976FIH7_BRELC</name>
<protein>
    <submittedName>
        <fullName evidence="2">Uncharacterized protein</fullName>
    </submittedName>
</protein>
<evidence type="ECO:0000313" key="2">
    <source>
        <dbReference type="EMBL" id="TDH67241.1"/>
    </source>
</evidence>
<keyword evidence="3" id="KW-1185">Reference proteome</keyword>
<evidence type="ECO:0000256" key="1">
    <source>
        <dbReference type="SAM" id="MobiDB-lite"/>
    </source>
</evidence>
<feature type="region of interest" description="Disordered" evidence="1">
    <location>
        <begin position="1"/>
        <end position="88"/>
    </location>
</feature>
<dbReference type="RefSeq" id="XP_067816740.1">
    <property type="nucleotide sequence ID" value="XM_067961441.1"/>
</dbReference>
<gene>
    <name evidence="2" type="ORF">CCR75_003344</name>
</gene>
<evidence type="ECO:0000313" key="3">
    <source>
        <dbReference type="Proteomes" id="UP000294530"/>
    </source>
</evidence>
<dbReference type="Proteomes" id="UP000294530">
    <property type="component" value="Unassembled WGS sequence"/>
</dbReference>
<dbReference type="GeneID" id="94347112"/>
<sequence>MRGSPKPVRRKTSGQSTERPDSREGVTHDQRDRTISSVRQTTGADTHTLPEAARVGHSKPAAKATTTQEQLIPKRTGAPSEPGPDKAEPVIRPAEMFEAVVAAVKAAPHDPSHEA</sequence>
<dbReference type="KEGG" id="blac:94347112"/>
<proteinExistence type="predicted"/>
<comment type="caution">
    <text evidence="2">The sequence shown here is derived from an EMBL/GenBank/DDBJ whole genome shotgun (WGS) entry which is preliminary data.</text>
</comment>
<accession>A0A976FIH7</accession>
<dbReference type="AlphaFoldDB" id="A0A976FIH7"/>
<feature type="compositionally biased region" description="Basic and acidic residues" evidence="1">
    <location>
        <begin position="18"/>
        <end position="34"/>
    </location>
</feature>
<organism evidence="2 3">
    <name type="scientific">Bremia lactucae</name>
    <name type="common">Lettuce downy mildew</name>
    <dbReference type="NCBI Taxonomy" id="4779"/>
    <lineage>
        <taxon>Eukaryota</taxon>
        <taxon>Sar</taxon>
        <taxon>Stramenopiles</taxon>
        <taxon>Oomycota</taxon>
        <taxon>Peronosporomycetes</taxon>
        <taxon>Peronosporales</taxon>
        <taxon>Peronosporaceae</taxon>
        <taxon>Bremia</taxon>
    </lineage>
</organism>
<dbReference type="EMBL" id="SHOA02000014">
    <property type="protein sequence ID" value="TDH67241.1"/>
    <property type="molecule type" value="Genomic_DNA"/>
</dbReference>
<reference evidence="2 3" key="1">
    <citation type="journal article" date="2021" name="Genome Biol.">
        <title>AFLAP: assembly-free linkage analysis pipeline using k-mers from genome sequencing data.</title>
        <authorList>
            <person name="Fletcher K."/>
            <person name="Zhang L."/>
            <person name="Gil J."/>
            <person name="Han R."/>
            <person name="Cavanaugh K."/>
            <person name="Michelmore R."/>
        </authorList>
    </citation>
    <scope>NUCLEOTIDE SEQUENCE [LARGE SCALE GENOMIC DNA]</scope>
    <source>
        <strain evidence="2 3">SF5</strain>
    </source>
</reference>